<evidence type="ECO:0000313" key="1">
    <source>
        <dbReference type="EMBL" id="TCO07113.1"/>
    </source>
</evidence>
<protein>
    <submittedName>
        <fullName evidence="1">Uncharacterized protein</fullName>
    </submittedName>
</protein>
<comment type="caution">
    <text evidence="1">The sequence shown here is derived from an EMBL/GenBank/DDBJ whole genome shotgun (WGS) entry which is preliminary data.</text>
</comment>
<accession>A0A4R2GFV1</accession>
<dbReference type="AlphaFoldDB" id="A0A4R2GFV1"/>
<dbReference type="EMBL" id="SLWK01000010">
    <property type="protein sequence ID" value="TCO07113.1"/>
    <property type="molecule type" value="Genomic_DNA"/>
</dbReference>
<gene>
    <name evidence="1" type="ORF">EV194_110116</name>
</gene>
<proteinExistence type="predicted"/>
<organism evidence="1 2">
    <name type="scientific">Natronoflexus pectinivorans</name>
    <dbReference type="NCBI Taxonomy" id="682526"/>
    <lineage>
        <taxon>Bacteria</taxon>
        <taxon>Pseudomonadati</taxon>
        <taxon>Bacteroidota</taxon>
        <taxon>Bacteroidia</taxon>
        <taxon>Marinilabiliales</taxon>
        <taxon>Marinilabiliaceae</taxon>
        <taxon>Natronoflexus</taxon>
    </lineage>
</organism>
<keyword evidence="2" id="KW-1185">Reference proteome</keyword>
<evidence type="ECO:0000313" key="2">
    <source>
        <dbReference type="Proteomes" id="UP000295221"/>
    </source>
</evidence>
<reference evidence="1 2" key="1">
    <citation type="submission" date="2019-03" db="EMBL/GenBank/DDBJ databases">
        <title>Genomic Encyclopedia of Type Strains, Phase IV (KMG-IV): sequencing the most valuable type-strain genomes for metagenomic binning, comparative biology and taxonomic classification.</title>
        <authorList>
            <person name="Goeker M."/>
        </authorList>
    </citation>
    <scope>NUCLEOTIDE SEQUENCE [LARGE SCALE GENOMIC DNA]</scope>
    <source>
        <strain evidence="1 2">DSM 24179</strain>
    </source>
</reference>
<sequence length="31" mass="3848">MRHKVWYDDVEMISQRKINTNQSQTFNIDHL</sequence>
<name>A0A4R2GFV1_9BACT</name>
<dbReference type="Proteomes" id="UP000295221">
    <property type="component" value="Unassembled WGS sequence"/>
</dbReference>